<dbReference type="SMART" id="SM00240">
    <property type="entry name" value="FHA"/>
    <property type="match status" value="2"/>
</dbReference>
<dbReference type="InterPro" id="IPR000253">
    <property type="entry name" value="FHA_dom"/>
</dbReference>
<dbReference type="Pfam" id="PF16697">
    <property type="entry name" value="Yop-YscD_cpl"/>
    <property type="match status" value="1"/>
</dbReference>
<reference evidence="4" key="1">
    <citation type="journal article" date="2019" name="Int. J. Syst. Evol. Microbiol.">
        <title>The Global Catalogue of Microorganisms (GCM) 10K type strain sequencing project: providing services to taxonomists for standard genome sequencing and annotation.</title>
        <authorList>
            <consortium name="The Broad Institute Genomics Platform"/>
            <consortium name="The Broad Institute Genome Sequencing Center for Infectious Disease"/>
            <person name="Wu L."/>
            <person name="Ma J."/>
        </authorList>
    </citation>
    <scope>NUCLEOTIDE SEQUENCE [LARGE SCALE GENOMIC DNA]</scope>
    <source>
        <strain evidence="4">KACC 11407</strain>
    </source>
</reference>
<gene>
    <name evidence="3" type="ORF">ACFPN1_06000</name>
</gene>
<protein>
    <submittedName>
        <fullName evidence="3">FHA domain-containing protein</fullName>
    </submittedName>
</protein>
<dbReference type="PROSITE" id="PS50006">
    <property type="entry name" value="FHA_DOMAIN"/>
    <property type="match status" value="1"/>
</dbReference>
<dbReference type="RefSeq" id="WP_386753772.1">
    <property type="nucleotide sequence ID" value="NZ_JBHSNM010000001.1"/>
</dbReference>
<evidence type="ECO:0000313" key="4">
    <source>
        <dbReference type="Proteomes" id="UP001596036"/>
    </source>
</evidence>
<proteinExistence type="predicted"/>
<evidence type="ECO:0000313" key="3">
    <source>
        <dbReference type="EMBL" id="MFC5569609.1"/>
    </source>
</evidence>
<dbReference type="Proteomes" id="UP001596036">
    <property type="component" value="Unassembled WGS sequence"/>
</dbReference>
<keyword evidence="1" id="KW-1133">Transmembrane helix</keyword>
<dbReference type="InterPro" id="IPR050923">
    <property type="entry name" value="Cell_Proc_Reg/RNA_Proc"/>
</dbReference>
<dbReference type="InterPro" id="IPR008984">
    <property type="entry name" value="SMAD_FHA_dom_sf"/>
</dbReference>
<feature type="transmembrane region" description="Helical" evidence="1">
    <location>
        <begin position="258"/>
        <end position="276"/>
    </location>
</feature>
<dbReference type="SUPFAM" id="SSF49879">
    <property type="entry name" value="SMAD/FHA domain"/>
    <property type="match status" value="2"/>
</dbReference>
<keyword evidence="1" id="KW-0472">Membrane</keyword>
<name>A0ABW0SL57_9GAMM</name>
<organism evidence="3 4">
    <name type="scientific">Lysobacter yangpyeongensis</name>
    <dbReference type="NCBI Taxonomy" id="346182"/>
    <lineage>
        <taxon>Bacteria</taxon>
        <taxon>Pseudomonadati</taxon>
        <taxon>Pseudomonadota</taxon>
        <taxon>Gammaproteobacteria</taxon>
        <taxon>Lysobacterales</taxon>
        <taxon>Lysobacteraceae</taxon>
        <taxon>Lysobacter</taxon>
    </lineage>
</organism>
<comment type="caution">
    <text evidence="3">The sequence shown here is derived from an EMBL/GenBank/DDBJ whole genome shotgun (WGS) entry which is preliminary data.</text>
</comment>
<dbReference type="PANTHER" id="PTHR23308">
    <property type="entry name" value="NUCLEAR INHIBITOR OF PROTEIN PHOSPHATASE-1"/>
    <property type="match status" value="1"/>
</dbReference>
<evidence type="ECO:0000256" key="1">
    <source>
        <dbReference type="SAM" id="Phobius"/>
    </source>
</evidence>
<dbReference type="CDD" id="cd00060">
    <property type="entry name" value="FHA"/>
    <property type="match status" value="2"/>
</dbReference>
<feature type="domain" description="FHA" evidence="2">
    <location>
        <begin position="163"/>
        <end position="212"/>
    </location>
</feature>
<dbReference type="Pfam" id="PF00498">
    <property type="entry name" value="FHA"/>
    <property type="match status" value="1"/>
</dbReference>
<dbReference type="Gene3D" id="2.60.200.20">
    <property type="match status" value="2"/>
</dbReference>
<dbReference type="EMBL" id="JBHSNM010000001">
    <property type="protein sequence ID" value="MFC5569609.1"/>
    <property type="molecule type" value="Genomic_DNA"/>
</dbReference>
<sequence length="277" mass="29160">MRATSLRSPGRGGVSMKLVFPGGEHPQVLLGQGVNRVGSDPRSNIVLDTPGVLPQHCQLHVSATGVMLEVPSGTTVSVNGRHVDGLIALRPGDSVTFDHVLARLAAVDTIAVRGSDEANGIGYPHAANDDPGVTAVRQVVPMYVLRGLTGGVFGRSYPLHGPVTIGRSPECDIHINDLGLSRVHARLVPGENGVHIEDLNSTNGTFLNDRRVMKDTARKGDEVGFDKLRFRLSGAAGQEPVHIVATRATQSPSRGGNWLWIGLIVAVAAAVITIVVG</sequence>
<dbReference type="InterPro" id="IPR032030">
    <property type="entry name" value="YscD_cytoplasmic_dom"/>
</dbReference>
<evidence type="ECO:0000259" key="2">
    <source>
        <dbReference type="PROSITE" id="PS50006"/>
    </source>
</evidence>
<keyword evidence="1" id="KW-0812">Transmembrane</keyword>
<accession>A0ABW0SL57</accession>
<keyword evidence="4" id="KW-1185">Reference proteome</keyword>